<dbReference type="RefSeq" id="WP_144870778.1">
    <property type="nucleotide sequence ID" value="NZ_LR213912.1"/>
</dbReference>
<gene>
    <name evidence="1" type="ORF">H1P_1610013</name>
</gene>
<evidence type="ECO:0000313" key="2">
    <source>
        <dbReference type="Proteomes" id="UP000320055"/>
    </source>
</evidence>
<dbReference type="EMBL" id="CAACVJ010000070">
    <property type="protein sequence ID" value="VEP12733.1"/>
    <property type="molecule type" value="Genomic_DNA"/>
</dbReference>
<proteinExistence type="predicted"/>
<dbReference type="InterPro" id="IPR019657">
    <property type="entry name" value="ComFB"/>
</dbReference>
<dbReference type="OrthoDB" id="424065at2"/>
<sequence>MNDKTIRHISINIMEELVEEEIARQIKRYPENITQYINQVEVATFALNRLPPLYASCHKGLNKQKLKGKSDFSVQITKAVRQGFAAVQKDVLRYSIPLQPEDNPDSEVICDRELEEARKALTELAEFFPDRKVTWKNLVKLLKPLLVKQHKPKKSSSQKNVMWYR</sequence>
<reference evidence="1 2" key="1">
    <citation type="submission" date="2019-01" db="EMBL/GenBank/DDBJ databases">
        <authorList>
            <person name="Brito A."/>
        </authorList>
    </citation>
    <scope>NUCLEOTIDE SEQUENCE [LARGE SCALE GENOMIC DNA]</scope>
    <source>
        <strain evidence="1">1</strain>
    </source>
</reference>
<protein>
    <submittedName>
        <fullName evidence="1">Late competence development protein ComFB</fullName>
    </submittedName>
</protein>
<organism evidence="1 2">
    <name type="scientific">Hyella patelloides LEGE 07179</name>
    <dbReference type="NCBI Taxonomy" id="945734"/>
    <lineage>
        <taxon>Bacteria</taxon>
        <taxon>Bacillati</taxon>
        <taxon>Cyanobacteriota</taxon>
        <taxon>Cyanophyceae</taxon>
        <taxon>Pleurocapsales</taxon>
        <taxon>Hyellaceae</taxon>
        <taxon>Hyella</taxon>
    </lineage>
</organism>
<keyword evidence="2" id="KW-1185">Reference proteome</keyword>
<dbReference type="Proteomes" id="UP000320055">
    <property type="component" value="Unassembled WGS sequence"/>
</dbReference>
<dbReference type="Pfam" id="PF10719">
    <property type="entry name" value="ComFB"/>
    <property type="match status" value="1"/>
</dbReference>
<evidence type="ECO:0000313" key="1">
    <source>
        <dbReference type="EMBL" id="VEP12733.1"/>
    </source>
</evidence>
<name>A0A563VN22_9CYAN</name>
<accession>A0A563VN22</accession>
<dbReference type="AlphaFoldDB" id="A0A563VN22"/>